<gene>
    <name evidence="12" type="ORF">CLAC_08365</name>
</gene>
<accession>A0A0K2H115</accession>
<feature type="binding site" evidence="9">
    <location>
        <position position="179"/>
    </location>
    <ligand>
        <name>substrate</name>
    </ligand>
</feature>
<keyword evidence="13" id="KW-1185">Reference proteome</keyword>
<protein>
    <recommendedName>
        <fullName evidence="2 10">Thymidine kinase</fullName>
        <ecNumber evidence="2 10">2.7.1.21</ecNumber>
    </recommendedName>
</protein>
<evidence type="ECO:0000256" key="4">
    <source>
        <dbReference type="ARBA" id="ARBA00022679"/>
    </source>
</evidence>
<keyword evidence="4 10" id="KW-0808">Transferase</keyword>
<keyword evidence="6 10" id="KW-0418">Kinase</keyword>
<evidence type="ECO:0000256" key="1">
    <source>
        <dbReference type="ARBA" id="ARBA00007587"/>
    </source>
</evidence>
<keyword evidence="5 10" id="KW-0547">Nucleotide-binding</keyword>
<dbReference type="SUPFAM" id="SSF57716">
    <property type="entry name" value="Glucocorticoid receptor-like (DNA-binding domain)"/>
    <property type="match status" value="1"/>
</dbReference>
<dbReference type="EC" id="2.7.1.21" evidence="2 10"/>
<dbReference type="InterPro" id="IPR001267">
    <property type="entry name" value="Thymidine_kinase"/>
</dbReference>
<evidence type="ECO:0000256" key="7">
    <source>
        <dbReference type="ARBA" id="ARBA00022840"/>
    </source>
</evidence>
<dbReference type="GO" id="GO:0004797">
    <property type="term" value="F:thymidine kinase activity"/>
    <property type="evidence" value="ECO:0007669"/>
    <property type="project" value="UniProtKB-EC"/>
</dbReference>
<name>A0A0K2H115_9CORY</name>
<evidence type="ECO:0000256" key="2">
    <source>
        <dbReference type="ARBA" id="ARBA00012118"/>
    </source>
</evidence>
<dbReference type="GO" id="GO:0005524">
    <property type="term" value="F:ATP binding"/>
    <property type="evidence" value="ECO:0007669"/>
    <property type="project" value="UniProtKB-KW"/>
</dbReference>
<dbReference type="EMBL" id="CP006841">
    <property type="protein sequence ID" value="ALA67730.1"/>
    <property type="molecule type" value="Genomic_DNA"/>
</dbReference>
<dbReference type="GO" id="GO:0046104">
    <property type="term" value="P:thymidine metabolic process"/>
    <property type="evidence" value="ECO:0007669"/>
    <property type="project" value="TreeGrafter"/>
</dbReference>
<dbReference type="PIRSF" id="PIRSF035805">
    <property type="entry name" value="TK_cell"/>
    <property type="match status" value="1"/>
</dbReference>
<comment type="catalytic activity">
    <reaction evidence="10">
        <text>thymidine + ATP = dTMP + ADP + H(+)</text>
        <dbReference type="Rhea" id="RHEA:19129"/>
        <dbReference type="ChEBI" id="CHEBI:15378"/>
        <dbReference type="ChEBI" id="CHEBI:17748"/>
        <dbReference type="ChEBI" id="CHEBI:30616"/>
        <dbReference type="ChEBI" id="CHEBI:63528"/>
        <dbReference type="ChEBI" id="CHEBI:456216"/>
        <dbReference type="EC" id="2.7.1.21"/>
    </reaction>
</comment>
<dbReference type="PANTHER" id="PTHR11441">
    <property type="entry name" value="THYMIDINE KINASE"/>
    <property type="match status" value="1"/>
</dbReference>
<reference evidence="12 13" key="1">
    <citation type="submission" date="2013-10" db="EMBL/GenBank/DDBJ databases">
        <title>Complete genome sequence of Corynebacterium lactis DSM 45799(T), isolated from raw cow milk.</title>
        <authorList>
            <person name="Ruckert C."/>
            <person name="Albersmeier A."/>
            <person name="Lipski A."/>
            <person name="Kalinowski J."/>
        </authorList>
    </citation>
    <scope>NUCLEOTIDE SEQUENCE [LARGE SCALE GENOMIC DNA]</scope>
    <source>
        <strain evidence="12 13">RW2-5</strain>
    </source>
</reference>
<evidence type="ECO:0000256" key="10">
    <source>
        <dbReference type="RuleBase" id="RU000544"/>
    </source>
</evidence>
<evidence type="ECO:0000256" key="5">
    <source>
        <dbReference type="ARBA" id="ARBA00022741"/>
    </source>
</evidence>
<evidence type="ECO:0000256" key="6">
    <source>
        <dbReference type="ARBA" id="ARBA00022777"/>
    </source>
</evidence>
<dbReference type="SUPFAM" id="SSF52540">
    <property type="entry name" value="P-loop containing nucleoside triphosphate hydrolases"/>
    <property type="match status" value="1"/>
</dbReference>
<dbReference type="GO" id="GO:0005829">
    <property type="term" value="C:cytosol"/>
    <property type="evidence" value="ECO:0007669"/>
    <property type="project" value="TreeGrafter"/>
</dbReference>
<evidence type="ECO:0000313" key="13">
    <source>
        <dbReference type="Proteomes" id="UP000058446"/>
    </source>
</evidence>
<dbReference type="Proteomes" id="UP000058446">
    <property type="component" value="Chromosome"/>
</dbReference>
<keyword evidence="3 10" id="KW-0237">DNA synthesis</keyword>
<dbReference type="PATRIC" id="fig|1408189.4.peg.1674"/>
<evidence type="ECO:0000256" key="11">
    <source>
        <dbReference type="RuleBase" id="RU004165"/>
    </source>
</evidence>
<dbReference type="PANTHER" id="PTHR11441:SF0">
    <property type="entry name" value="THYMIDINE KINASE, CYTOSOLIC"/>
    <property type="match status" value="1"/>
</dbReference>
<dbReference type="GO" id="GO:0071897">
    <property type="term" value="P:DNA biosynthetic process"/>
    <property type="evidence" value="ECO:0007669"/>
    <property type="project" value="UniProtKB-KW"/>
</dbReference>
<dbReference type="Gene3D" id="3.40.50.300">
    <property type="entry name" value="P-loop containing nucleotide triphosphate hydrolases"/>
    <property type="match status" value="1"/>
</dbReference>
<evidence type="ECO:0000256" key="3">
    <source>
        <dbReference type="ARBA" id="ARBA00022634"/>
    </source>
</evidence>
<evidence type="ECO:0000256" key="8">
    <source>
        <dbReference type="PIRSR" id="PIRSR035805-1"/>
    </source>
</evidence>
<feature type="active site" description="Proton acceptor" evidence="8">
    <location>
        <position position="88"/>
    </location>
</feature>
<dbReference type="KEGG" id="clw:CLAC_08365"/>
<sequence>MVLNLVVMAKLYFRYGTMNSGKSIEVLRVAHNYRERDMRPLIAKPAIDTVAAGDVHSRIGIAEAAHVIHPDDDVSSLADGYDCVIIDEAQFLTPEQVDQLLALTLQGTPVLCYGLRTDFRTVAFPGSRRLLEVAHSIEEIKTICTCGKKAIFTARLAPDGTILQDGESVEIETLEDPKYLSVCATCYNRMSGKWA</sequence>
<dbReference type="STRING" id="1408189.CLAC_08365"/>
<comment type="similarity">
    <text evidence="1 11">Belongs to the thymidine kinase family.</text>
</comment>
<evidence type="ECO:0000256" key="9">
    <source>
        <dbReference type="PIRSR" id="PIRSR035805-2"/>
    </source>
</evidence>
<dbReference type="NCBIfam" id="NF003300">
    <property type="entry name" value="PRK04296.1-5"/>
    <property type="match status" value="1"/>
</dbReference>
<proteinExistence type="inferred from homology"/>
<dbReference type="InterPro" id="IPR027417">
    <property type="entry name" value="P-loop_NTPase"/>
</dbReference>
<keyword evidence="7 10" id="KW-0067">ATP-binding</keyword>
<dbReference type="Pfam" id="PF00265">
    <property type="entry name" value="TK"/>
    <property type="match status" value="1"/>
</dbReference>
<evidence type="ECO:0000313" key="12">
    <source>
        <dbReference type="EMBL" id="ALA67730.1"/>
    </source>
</evidence>
<organism evidence="12 13">
    <name type="scientific">Corynebacterium lactis RW2-5</name>
    <dbReference type="NCBI Taxonomy" id="1408189"/>
    <lineage>
        <taxon>Bacteria</taxon>
        <taxon>Bacillati</taxon>
        <taxon>Actinomycetota</taxon>
        <taxon>Actinomycetes</taxon>
        <taxon>Mycobacteriales</taxon>
        <taxon>Corynebacteriaceae</taxon>
        <taxon>Corynebacterium</taxon>
    </lineage>
</organism>
<dbReference type="AlphaFoldDB" id="A0A0K2H115"/>